<keyword evidence="2" id="KW-1185">Reference proteome</keyword>
<dbReference type="RefSeq" id="WP_377500595.1">
    <property type="nucleotide sequence ID" value="NZ_JBHMDO010000047.1"/>
</dbReference>
<evidence type="ECO:0000313" key="1">
    <source>
        <dbReference type="EMBL" id="MFB9329902.1"/>
    </source>
</evidence>
<sequence length="155" mass="17069">MNSIVGRLPDESATTARLLRNADDFGAALEPLYGTAIASGFASLLRSHLTIAAELVKALQAGNTAAAENAQKRWYENADEIASFLGRINPYWSQAEWQRMMYEHLRLLTSEVSTRLMGNYAENVALSDRIEPQALEMADTMTSGIIRQFPANFAG</sequence>
<comment type="caution">
    <text evidence="1">The sequence shown here is derived from an EMBL/GenBank/DDBJ whole genome shotgun (WGS) entry which is preliminary data.</text>
</comment>
<accession>A0ABV5L0P9</accession>
<reference evidence="1 2" key="1">
    <citation type="submission" date="2024-09" db="EMBL/GenBank/DDBJ databases">
        <authorList>
            <person name="Sun Q."/>
            <person name="Mori K."/>
        </authorList>
    </citation>
    <scope>NUCLEOTIDE SEQUENCE [LARGE SCALE GENOMIC DNA]</scope>
    <source>
        <strain evidence="1 2">TISTR 2452</strain>
    </source>
</reference>
<dbReference type="Proteomes" id="UP001589747">
    <property type="component" value="Unassembled WGS sequence"/>
</dbReference>
<gene>
    <name evidence="1" type="ORF">ACFFSY_28510</name>
</gene>
<name>A0ABV5L0P9_9BACL</name>
<organism evidence="1 2">
    <name type="scientific">Paenibacillus aurantiacus</name>
    <dbReference type="NCBI Taxonomy" id="1936118"/>
    <lineage>
        <taxon>Bacteria</taxon>
        <taxon>Bacillati</taxon>
        <taxon>Bacillota</taxon>
        <taxon>Bacilli</taxon>
        <taxon>Bacillales</taxon>
        <taxon>Paenibacillaceae</taxon>
        <taxon>Paenibacillus</taxon>
    </lineage>
</organism>
<protein>
    <submittedName>
        <fullName evidence="1">Acetylglutamate kinase</fullName>
    </submittedName>
</protein>
<dbReference type="GO" id="GO:0016301">
    <property type="term" value="F:kinase activity"/>
    <property type="evidence" value="ECO:0007669"/>
    <property type="project" value="UniProtKB-KW"/>
</dbReference>
<keyword evidence="1" id="KW-0418">Kinase</keyword>
<proteinExistence type="predicted"/>
<dbReference type="EMBL" id="JBHMDO010000047">
    <property type="protein sequence ID" value="MFB9329902.1"/>
    <property type="molecule type" value="Genomic_DNA"/>
</dbReference>
<keyword evidence="1" id="KW-0808">Transferase</keyword>
<evidence type="ECO:0000313" key="2">
    <source>
        <dbReference type="Proteomes" id="UP001589747"/>
    </source>
</evidence>